<organism evidence="1">
    <name type="scientific">freshwater metagenome</name>
    <dbReference type="NCBI Taxonomy" id="449393"/>
    <lineage>
        <taxon>unclassified sequences</taxon>
        <taxon>metagenomes</taxon>
        <taxon>ecological metagenomes</taxon>
    </lineage>
</organism>
<proteinExistence type="predicted"/>
<dbReference type="EMBL" id="CAEZYL010000024">
    <property type="protein sequence ID" value="CAB4721102.1"/>
    <property type="molecule type" value="Genomic_DNA"/>
</dbReference>
<evidence type="ECO:0000313" key="1">
    <source>
        <dbReference type="EMBL" id="CAB4721102.1"/>
    </source>
</evidence>
<dbReference type="InterPro" id="IPR014580">
    <property type="entry name" value="UCP033199"/>
</dbReference>
<protein>
    <submittedName>
        <fullName evidence="1">Unannotated protein</fullName>
    </submittedName>
</protein>
<gene>
    <name evidence="1" type="ORF">UFOPK2689_00554</name>
</gene>
<reference evidence="1" key="1">
    <citation type="submission" date="2020-05" db="EMBL/GenBank/DDBJ databases">
        <authorList>
            <person name="Chiriac C."/>
            <person name="Salcher M."/>
            <person name="Ghai R."/>
            <person name="Kavagutti S V."/>
        </authorList>
    </citation>
    <scope>NUCLEOTIDE SEQUENCE</scope>
</reference>
<sequence>MVSRAEKLFDTPVADVYVHYVNKIVRKGQEVENLDVVITWLTGFKGPSIKKHLREQTTFRDFFDLAKLNPNAELITGSICGVKIQEIDDPLMKKIRYLDKLVDEVASGRPMNKILRSSI</sequence>
<dbReference type="Pfam" id="PF09966">
    <property type="entry name" value="DUF2200"/>
    <property type="match status" value="1"/>
</dbReference>
<accession>A0A6J6RDD2</accession>
<dbReference type="InterPro" id="IPR023204">
    <property type="entry name" value="SP1917_dom_sf"/>
</dbReference>
<dbReference type="AlphaFoldDB" id="A0A6J6RDD2"/>
<name>A0A6J6RDD2_9ZZZZ</name>
<dbReference type="Gene3D" id="1.10.8.290">
    <property type="entry name" value="uncharacterized protein sp1917 domain"/>
    <property type="match status" value="1"/>
</dbReference>